<protein>
    <submittedName>
        <fullName evidence="2">Membrane protein</fullName>
    </submittedName>
</protein>
<dbReference type="AlphaFoldDB" id="A0A085ZEN9"/>
<dbReference type="InterPro" id="IPR019861">
    <property type="entry name" value="PorP/SprF_Bacteroidetes"/>
</dbReference>
<dbReference type="Proteomes" id="UP000028715">
    <property type="component" value="Unassembled WGS sequence"/>
</dbReference>
<dbReference type="Pfam" id="PF11751">
    <property type="entry name" value="PorP_SprF"/>
    <property type="match status" value="1"/>
</dbReference>
<dbReference type="OrthoDB" id="1114455at2"/>
<keyword evidence="1" id="KW-0732">Signal</keyword>
<evidence type="ECO:0000256" key="1">
    <source>
        <dbReference type="SAM" id="SignalP"/>
    </source>
</evidence>
<dbReference type="RefSeq" id="WP_035689596.1">
    <property type="nucleotide sequence ID" value="NZ_JPRL01000003.1"/>
</dbReference>
<dbReference type="EMBL" id="JPRL01000003">
    <property type="protein sequence ID" value="KFF02903.1"/>
    <property type="molecule type" value="Genomic_DNA"/>
</dbReference>
<reference evidence="2 3" key="1">
    <citation type="submission" date="2014-07" db="EMBL/GenBank/DDBJ databases">
        <title>Genome of Flavobacterium reichenbachii LMG 25512.</title>
        <authorList>
            <person name="Stropko S.J."/>
            <person name="Pipes S.E."/>
            <person name="Newman J.D."/>
        </authorList>
    </citation>
    <scope>NUCLEOTIDE SEQUENCE [LARGE SCALE GENOMIC DNA]</scope>
    <source>
        <strain evidence="2 3">LMG 25512</strain>
    </source>
</reference>
<dbReference type="NCBIfam" id="TIGR03519">
    <property type="entry name" value="T9SS_PorP_fam"/>
    <property type="match status" value="1"/>
</dbReference>
<evidence type="ECO:0000313" key="3">
    <source>
        <dbReference type="Proteomes" id="UP000028715"/>
    </source>
</evidence>
<comment type="caution">
    <text evidence="2">The sequence shown here is derived from an EMBL/GenBank/DDBJ whole genome shotgun (WGS) entry which is preliminary data.</text>
</comment>
<organism evidence="2 3">
    <name type="scientific">Flavobacterium reichenbachii</name>
    <dbReference type="NCBI Taxonomy" id="362418"/>
    <lineage>
        <taxon>Bacteria</taxon>
        <taxon>Pseudomonadati</taxon>
        <taxon>Bacteroidota</taxon>
        <taxon>Flavobacteriia</taxon>
        <taxon>Flavobacteriales</taxon>
        <taxon>Flavobacteriaceae</taxon>
        <taxon>Flavobacterium</taxon>
    </lineage>
</organism>
<proteinExistence type="predicted"/>
<keyword evidence="3" id="KW-1185">Reference proteome</keyword>
<name>A0A085ZEN9_9FLAO</name>
<sequence>MRTKLFALTIMLVTLGSYAQQDAQFTQYMYNTITINPAYAGSRGALSIFGLYRTQWVGLDGAPETSTFSINTPLNNSRLGIGASLINDKIGPTNENSLSVDLSYTVQTSADFKLSFGIKGTANLFNLDINKLNPEDQGDPQFQDLDNKFSPNVGAGVYWHSDKAYIGLSVPNFIETNRYDDNDIAIYKDKINYYLMGGYVFNLDQYEYYKFKPAVLAKMVEGAPLQVDISANFMFIDRFVIGAAYRWSASVSAMAGFQITDGLYIGYGYDRETTKLNNYNSGSHEIFLRYEFISSKNKMTTPRFF</sequence>
<accession>A0A085ZEN9</accession>
<gene>
    <name evidence="2" type="ORF">IW19_22355</name>
</gene>
<dbReference type="eggNOG" id="COG3064">
    <property type="taxonomic scope" value="Bacteria"/>
</dbReference>
<feature type="signal peptide" evidence="1">
    <location>
        <begin position="1"/>
        <end position="19"/>
    </location>
</feature>
<feature type="chain" id="PRO_5001801042" evidence="1">
    <location>
        <begin position="20"/>
        <end position="305"/>
    </location>
</feature>
<dbReference type="STRING" id="362418.IW19_22355"/>
<evidence type="ECO:0000313" key="2">
    <source>
        <dbReference type="EMBL" id="KFF02903.1"/>
    </source>
</evidence>